<protein>
    <submittedName>
        <fullName evidence="2">Uncharacterized protein</fullName>
    </submittedName>
</protein>
<organism evidence="2 3">
    <name type="scientific">Paraburkholderia piptadeniae</name>
    <dbReference type="NCBI Taxonomy" id="1701573"/>
    <lineage>
        <taxon>Bacteria</taxon>
        <taxon>Pseudomonadati</taxon>
        <taxon>Pseudomonadota</taxon>
        <taxon>Betaproteobacteria</taxon>
        <taxon>Burkholderiales</taxon>
        <taxon>Burkholderiaceae</taxon>
        <taxon>Paraburkholderia</taxon>
    </lineage>
</organism>
<dbReference type="Proteomes" id="UP000195569">
    <property type="component" value="Unassembled WGS sequence"/>
</dbReference>
<dbReference type="AlphaFoldDB" id="A0A1N7STH9"/>
<gene>
    <name evidence="2" type="ORF">BN2476_940021</name>
</gene>
<feature type="compositionally biased region" description="Polar residues" evidence="1">
    <location>
        <begin position="128"/>
        <end position="140"/>
    </location>
</feature>
<name>A0A1N7STH9_9BURK</name>
<evidence type="ECO:0000256" key="1">
    <source>
        <dbReference type="SAM" id="MobiDB-lite"/>
    </source>
</evidence>
<evidence type="ECO:0000313" key="3">
    <source>
        <dbReference type="Proteomes" id="UP000195569"/>
    </source>
</evidence>
<reference evidence="2" key="1">
    <citation type="submission" date="2016-12" db="EMBL/GenBank/DDBJ databases">
        <authorList>
            <person name="Moulin L."/>
        </authorList>
    </citation>
    <scope>NUCLEOTIDE SEQUENCE [LARGE SCALE GENOMIC DNA]</scope>
    <source>
        <strain evidence="2">STM 7183</strain>
    </source>
</reference>
<comment type="caution">
    <text evidence="2">The sequence shown here is derived from an EMBL/GenBank/DDBJ whole genome shotgun (WGS) entry which is preliminary data.</text>
</comment>
<dbReference type="EMBL" id="CYGY02000094">
    <property type="protein sequence ID" value="SIT50776.1"/>
    <property type="molecule type" value="Genomic_DNA"/>
</dbReference>
<accession>A0A1N7STH9</accession>
<evidence type="ECO:0000313" key="2">
    <source>
        <dbReference type="EMBL" id="SIT50776.1"/>
    </source>
</evidence>
<proteinExistence type="predicted"/>
<sequence>MRTGEDMTMQMHIHFPENFPLHGIERDAFETTLRNALYDLFDGSRVRQFADQVDARRSFDSAGVLPLCRIGDEHTFEKCMALDRCTFGDMSAALRRFILQVVGACLGLDLIEPRFAADPVSEEGDATNRLSRSSLSNKVQHPQAAAPTKPGFAVMLAATAGGAAGWWIARPVAAPMVATVVSTSPAQTLRKLACSAPDDRRPYRISVRVAPQVTVPAAH</sequence>
<keyword evidence="3" id="KW-1185">Reference proteome</keyword>
<feature type="region of interest" description="Disordered" evidence="1">
    <location>
        <begin position="121"/>
        <end position="145"/>
    </location>
</feature>